<dbReference type="InterPro" id="IPR035892">
    <property type="entry name" value="C2_domain_sf"/>
</dbReference>
<dbReference type="OrthoDB" id="5973539at2759"/>
<dbReference type="Gene3D" id="2.60.40.150">
    <property type="entry name" value="C2 domain"/>
    <property type="match status" value="1"/>
</dbReference>
<gene>
    <name evidence="5" type="primary">LOC127752205</name>
</gene>
<sequence>MQKYFQRNSKLSDVNRRLKSQIWSSVVTIVLVEGRNLLPMNMEGTSDPFCKFRLGQEKYKSKVAYGTLSPSWLEQFDLHMYDDQSQELEVTLWDKERSKDDCIGRCTIDLSLLEREST</sequence>
<evidence type="ECO:0000259" key="3">
    <source>
        <dbReference type="PROSITE" id="PS50004"/>
    </source>
</evidence>
<dbReference type="Pfam" id="PF00168">
    <property type="entry name" value="C2"/>
    <property type="match status" value="1"/>
</dbReference>
<dbReference type="KEGG" id="foc:127752205"/>
<keyword evidence="2" id="KW-0106">Calcium</keyword>
<dbReference type="SMART" id="SM00239">
    <property type="entry name" value="C2"/>
    <property type="match status" value="1"/>
</dbReference>
<dbReference type="PANTHER" id="PTHR45911:SF4">
    <property type="entry name" value="MULTIPLE C2 AND TRANSMEMBRANE DOMAIN-CONTAINING PROTEIN"/>
    <property type="match status" value="1"/>
</dbReference>
<organism evidence="4 5">
    <name type="scientific">Frankliniella occidentalis</name>
    <name type="common">Western flower thrips</name>
    <name type="synonym">Euthrips occidentalis</name>
    <dbReference type="NCBI Taxonomy" id="133901"/>
    <lineage>
        <taxon>Eukaryota</taxon>
        <taxon>Metazoa</taxon>
        <taxon>Ecdysozoa</taxon>
        <taxon>Arthropoda</taxon>
        <taxon>Hexapoda</taxon>
        <taxon>Insecta</taxon>
        <taxon>Pterygota</taxon>
        <taxon>Neoptera</taxon>
        <taxon>Paraneoptera</taxon>
        <taxon>Thysanoptera</taxon>
        <taxon>Terebrantia</taxon>
        <taxon>Thripoidea</taxon>
        <taxon>Thripidae</taxon>
        <taxon>Frankliniella</taxon>
    </lineage>
</organism>
<dbReference type="InterPro" id="IPR000008">
    <property type="entry name" value="C2_dom"/>
</dbReference>
<dbReference type="GO" id="GO:0005509">
    <property type="term" value="F:calcium ion binding"/>
    <property type="evidence" value="ECO:0007669"/>
    <property type="project" value="TreeGrafter"/>
</dbReference>
<dbReference type="RefSeq" id="XP_052132895.1">
    <property type="nucleotide sequence ID" value="XM_052276935.1"/>
</dbReference>
<dbReference type="PANTHER" id="PTHR45911">
    <property type="entry name" value="C2 DOMAIN-CONTAINING PROTEIN"/>
    <property type="match status" value="1"/>
</dbReference>
<reference evidence="5" key="1">
    <citation type="submission" date="2025-08" db="UniProtKB">
        <authorList>
            <consortium name="RefSeq"/>
        </authorList>
    </citation>
    <scope>IDENTIFICATION</scope>
</reference>
<dbReference type="FunFam" id="2.60.40.150:FF:000050">
    <property type="entry name" value="Multiple C2 and transmembrane domain containing 1"/>
    <property type="match status" value="1"/>
</dbReference>
<name>A0A9C6XBW7_FRAOC</name>
<dbReference type="PROSITE" id="PS50004">
    <property type="entry name" value="C2"/>
    <property type="match status" value="1"/>
</dbReference>
<proteinExistence type="predicted"/>
<dbReference type="GO" id="GO:0030672">
    <property type="term" value="C:synaptic vesicle membrane"/>
    <property type="evidence" value="ECO:0007669"/>
    <property type="project" value="TreeGrafter"/>
</dbReference>
<dbReference type="CDD" id="cd08376">
    <property type="entry name" value="C2B_MCTP_PRT"/>
    <property type="match status" value="1"/>
</dbReference>
<feature type="non-terminal residue" evidence="5">
    <location>
        <position position="118"/>
    </location>
</feature>
<dbReference type="GO" id="GO:0046928">
    <property type="term" value="P:regulation of neurotransmitter secretion"/>
    <property type="evidence" value="ECO:0007669"/>
    <property type="project" value="TreeGrafter"/>
</dbReference>
<dbReference type="SUPFAM" id="SSF49562">
    <property type="entry name" value="C2 domain (Calcium/lipid-binding domain, CaLB)"/>
    <property type="match status" value="1"/>
</dbReference>
<keyword evidence="4" id="KW-1185">Reference proteome</keyword>
<dbReference type="AlphaFoldDB" id="A0A9C6XBW7"/>
<dbReference type="GeneID" id="127752205"/>
<evidence type="ECO:0000313" key="5">
    <source>
        <dbReference type="RefSeq" id="XP_052132895.1"/>
    </source>
</evidence>
<keyword evidence="1" id="KW-0479">Metal-binding</keyword>
<protein>
    <submittedName>
        <fullName evidence="5">Multiple C2 and transmembrane domain-containing protein 1-like</fullName>
    </submittedName>
</protein>
<evidence type="ECO:0000256" key="1">
    <source>
        <dbReference type="ARBA" id="ARBA00022723"/>
    </source>
</evidence>
<evidence type="ECO:0000313" key="4">
    <source>
        <dbReference type="Proteomes" id="UP000504606"/>
    </source>
</evidence>
<dbReference type="Proteomes" id="UP000504606">
    <property type="component" value="Unplaced"/>
</dbReference>
<accession>A0A9C6XBW7</accession>
<feature type="domain" description="C2" evidence="3">
    <location>
        <begin position="7"/>
        <end position="118"/>
    </location>
</feature>
<evidence type="ECO:0000256" key="2">
    <source>
        <dbReference type="ARBA" id="ARBA00022837"/>
    </source>
</evidence>